<dbReference type="PANTHER" id="PTHR34217:SF1">
    <property type="entry name" value="CARBOXYPEPTIDASE 1"/>
    <property type="match status" value="1"/>
</dbReference>
<evidence type="ECO:0000313" key="4">
    <source>
        <dbReference type="EMBL" id="GGG07360.1"/>
    </source>
</evidence>
<dbReference type="PIRSF" id="PIRSF006615">
    <property type="entry name" value="Zn_crbxpep_Taq"/>
    <property type="match status" value="1"/>
</dbReference>
<feature type="binding site" evidence="2">
    <location>
        <position position="266"/>
    </location>
    <ligand>
        <name>Zn(2+)</name>
        <dbReference type="ChEBI" id="CHEBI:29105"/>
        <note>catalytic</note>
    </ligand>
</feature>
<name>A0A8J2Z6S1_9GAMM</name>
<comment type="catalytic activity">
    <reaction evidence="1">
        <text>Release of a C-terminal amino acid with broad specificity, except for -Pro.</text>
        <dbReference type="EC" id="3.4.17.19"/>
    </reaction>
</comment>
<keyword evidence="1" id="KW-0378">Hydrolase</keyword>
<feature type="binding site" evidence="2">
    <location>
        <position position="292"/>
    </location>
    <ligand>
        <name>Zn(2+)</name>
        <dbReference type="ChEBI" id="CHEBI:29105"/>
        <note>catalytic</note>
    </ligand>
</feature>
<keyword evidence="1 2" id="KW-0479">Metal-binding</keyword>
<comment type="function">
    <text evidence="1">Broad specificity carboxypetidase that releases amino acids sequentially from the C-terminus, including neutral, aromatic, polar and basic residues.</text>
</comment>
<comment type="similarity">
    <text evidence="1">Belongs to the peptidase M32 family.</text>
</comment>
<organism evidence="4 5">
    <name type="scientific">Cysteiniphilum litorale</name>
    <dbReference type="NCBI Taxonomy" id="2056700"/>
    <lineage>
        <taxon>Bacteria</taxon>
        <taxon>Pseudomonadati</taxon>
        <taxon>Pseudomonadota</taxon>
        <taxon>Gammaproteobacteria</taxon>
        <taxon>Thiotrichales</taxon>
        <taxon>Fastidiosibacteraceae</taxon>
        <taxon>Cysteiniphilum</taxon>
    </lineage>
</organism>
<comment type="cofactor">
    <cofactor evidence="2">
        <name>Zn(2+)</name>
        <dbReference type="ChEBI" id="CHEBI:29105"/>
    </cofactor>
    <text evidence="2">Binds 1 zinc ion per subunit.</text>
</comment>
<feature type="active site" description="Proton donor/acceptor" evidence="3">
    <location>
        <position position="263"/>
    </location>
</feature>
<accession>A0A8J2Z6S1</accession>
<dbReference type="EMBL" id="BMJS01000052">
    <property type="protein sequence ID" value="GGG07360.1"/>
    <property type="molecule type" value="Genomic_DNA"/>
</dbReference>
<evidence type="ECO:0000256" key="3">
    <source>
        <dbReference type="PIRSR" id="PIRSR006615-2"/>
    </source>
</evidence>
<keyword evidence="2" id="KW-0862">Zinc</keyword>
<sequence length="493" mass="55646">MDKNYQYLHDKFKYINDLNHALEMLCWDEDVMMPTGGAKARNSALASLTTTIHQQLNSPEVASCLQDIDESALDQWQLANIKHMRKAVVNATILPERLVADLAVTTKESTQAWRTLRGQNNWHDFMPLLSKTVALVKQKAKIKAEYYGVDAYDALLDEFSPGVNRQYIDPIFNELKHFLPQAIPMIVDKQRSKVSLPFNQSFAIDKQYALSQDLMRVIGFDFNHGRIDTSQHPFCGGVPSDVRITTRYNEHDFLSSALAVCHETGHALYEMGLPQKYITQPVAKALGMAVHESQSLLVEMQACSGPEFIGILSQYAQRHFGQNDSLSKGNLMKHLLKVRPDFIRVDADEVTYPLHVILRYEIEKALFADEITVADLPAIWQEKMSDYLGVDTTNNYKDGVMQDVHWSSGDFGYFPSYALGALLAAQLFAAAKHSNPEIMPSIAQGNFKPLMSWLNHNIHQYGSLYTFDELITKASGKSLDASAYIAHVKARYM</sequence>
<gene>
    <name evidence="4" type="ORF">GCM10010995_26150</name>
</gene>
<dbReference type="RefSeq" id="WP_157968342.1">
    <property type="nucleotide sequence ID" value="NZ_BMJS01000052.1"/>
</dbReference>
<dbReference type="Gene3D" id="1.10.1370.30">
    <property type="match status" value="1"/>
</dbReference>
<dbReference type="GO" id="GO:0006508">
    <property type="term" value="P:proteolysis"/>
    <property type="evidence" value="ECO:0007669"/>
    <property type="project" value="UniProtKB-UniRule"/>
</dbReference>
<keyword evidence="1" id="KW-0482">Metalloprotease</keyword>
<dbReference type="InterPro" id="IPR001333">
    <property type="entry name" value="Peptidase_M32_Taq"/>
</dbReference>
<protein>
    <recommendedName>
        <fullName evidence="1">Metal-dependent carboxypeptidase</fullName>
        <ecNumber evidence="1">3.4.17.19</ecNumber>
    </recommendedName>
</protein>
<reference evidence="4" key="1">
    <citation type="journal article" date="2014" name="Int. J. Syst. Evol. Microbiol.">
        <title>Complete genome sequence of Corynebacterium casei LMG S-19264T (=DSM 44701T), isolated from a smear-ripened cheese.</title>
        <authorList>
            <consortium name="US DOE Joint Genome Institute (JGI-PGF)"/>
            <person name="Walter F."/>
            <person name="Albersmeier A."/>
            <person name="Kalinowski J."/>
            <person name="Ruckert C."/>
        </authorList>
    </citation>
    <scope>NUCLEOTIDE SEQUENCE</scope>
    <source>
        <strain evidence="4">CGMCC 1.15758</strain>
    </source>
</reference>
<dbReference type="OrthoDB" id="9772308at2"/>
<dbReference type="AlphaFoldDB" id="A0A8J2Z6S1"/>
<dbReference type="Proteomes" id="UP000636949">
    <property type="component" value="Unassembled WGS sequence"/>
</dbReference>
<dbReference type="CDD" id="cd06460">
    <property type="entry name" value="M32_Taq"/>
    <property type="match status" value="1"/>
</dbReference>
<evidence type="ECO:0000313" key="5">
    <source>
        <dbReference type="Proteomes" id="UP000636949"/>
    </source>
</evidence>
<keyword evidence="5" id="KW-1185">Reference proteome</keyword>
<dbReference type="GO" id="GO:0046872">
    <property type="term" value="F:metal ion binding"/>
    <property type="evidence" value="ECO:0007669"/>
    <property type="project" value="UniProtKB-KW"/>
</dbReference>
<evidence type="ECO:0000256" key="1">
    <source>
        <dbReference type="PIRNR" id="PIRNR006615"/>
    </source>
</evidence>
<keyword evidence="1" id="KW-0645">Protease</keyword>
<dbReference type="PANTHER" id="PTHR34217">
    <property type="entry name" value="METAL-DEPENDENT CARBOXYPEPTIDASE"/>
    <property type="match status" value="1"/>
</dbReference>
<comment type="caution">
    <text evidence="4">The sequence shown here is derived from an EMBL/GenBank/DDBJ whole genome shotgun (WGS) entry which is preliminary data.</text>
</comment>
<dbReference type="Pfam" id="PF02074">
    <property type="entry name" value="Peptidase_M32"/>
    <property type="match status" value="1"/>
</dbReference>
<dbReference type="GO" id="GO:0004181">
    <property type="term" value="F:metallocarboxypeptidase activity"/>
    <property type="evidence" value="ECO:0007669"/>
    <property type="project" value="UniProtKB-UniRule"/>
</dbReference>
<evidence type="ECO:0000256" key="2">
    <source>
        <dbReference type="PIRSR" id="PIRSR006615-1"/>
    </source>
</evidence>
<dbReference type="PRINTS" id="PR00998">
    <property type="entry name" value="CRBOXYPTASET"/>
</dbReference>
<reference evidence="4" key="2">
    <citation type="submission" date="2020-09" db="EMBL/GenBank/DDBJ databases">
        <authorList>
            <person name="Sun Q."/>
            <person name="Zhou Y."/>
        </authorList>
    </citation>
    <scope>NUCLEOTIDE SEQUENCE</scope>
    <source>
        <strain evidence="4">CGMCC 1.15758</strain>
    </source>
</reference>
<dbReference type="PROSITE" id="PS52034">
    <property type="entry name" value="PEPTIDASE_M32"/>
    <property type="match status" value="1"/>
</dbReference>
<dbReference type="SUPFAM" id="SSF55486">
    <property type="entry name" value="Metalloproteases ('zincins'), catalytic domain"/>
    <property type="match status" value="1"/>
</dbReference>
<feature type="binding site" evidence="2">
    <location>
        <position position="262"/>
    </location>
    <ligand>
        <name>Zn(2+)</name>
        <dbReference type="ChEBI" id="CHEBI:29105"/>
        <note>catalytic</note>
    </ligand>
</feature>
<proteinExistence type="inferred from homology"/>
<dbReference type="EC" id="3.4.17.19" evidence="1"/>
<keyword evidence="1 4" id="KW-0121">Carboxypeptidase</keyword>